<feature type="non-terminal residue" evidence="2">
    <location>
        <position position="239"/>
    </location>
</feature>
<evidence type="ECO:0000256" key="1">
    <source>
        <dbReference type="SAM" id="SignalP"/>
    </source>
</evidence>
<dbReference type="OrthoDB" id="10197063at2759"/>
<reference evidence="2" key="1">
    <citation type="submission" date="2021-02" db="EMBL/GenBank/DDBJ databases">
        <authorList>
            <person name="Nowell W R."/>
        </authorList>
    </citation>
    <scope>NUCLEOTIDE SEQUENCE</scope>
    <source>
        <strain evidence="2">Ploen Becks lab</strain>
    </source>
</reference>
<evidence type="ECO:0000313" key="3">
    <source>
        <dbReference type="Proteomes" id="UP000663879"/>
    </source>
</evidence>
<feature type="chain" id="PRO_5032401103" evidence="1">
    <location>
        <begin position="19"/>
        <end position="239"/>
    </location>
</feature>
<keyword evidence="3" id="KW-1185">Reference proteome</keyword>
<comment type="caution">
    <text evidence="2">The sequence shown here is derived from an EMBL/GenBank/DDBJ whole genome shotgun (WGS) entry which is preliminary data.</text>
</comment>
<accession>A0A813YH98</accession>
<dbReference type="AlphaFoldDB" id="A0A813YH98"/>
<dbReference type="Proteomes" id="UP000663879">
    <property type="component" value="Unassembled WGS sequence"/>
</dbReference>
<protein>
    <submittedName>
        <fullName evidence="2">Uncharacterized protein</fullName>
    </submittedName>
</protein>
<name>A0A813YH98_9BILA</name>
<sequence length="239" mass="28059">MKYLLLNLAVFCLVLVKSEVVNQNNIVFELADLTIDYEMNNELVHLEAFKTKSNDDIIKSKKIEDYGKLYWVSIGHPRIESRLNFLRFAFEFRVSLLTTQLQNLFVDVVKRKYGISIHPEQIVNLKPNKFECSIHFFDEDKWFRLNGKAEDFNVYPLKVIFPFGFKSIEKEKLYNRILKNSSLDINCEFSSEGQVLKKNTLIISAKQFNLLNLNDEIFGPKDQVYITRNQISSLAHELY</sequence>
<gene>
    <name evidence="2" type="ORF">OXX778_LOCUS10581</name>
</gene>
<evidence type="ECO:0000313" key="2">
    <source>
        <dbReference type="EMBL" id="CAF0884343.1"/>
    </source>
</evidence>
<proteinExistence type="predicted"/>
<dbReference type="EMBL" id="CAJNOC010001694">
    <property type="protein sequence ID" value="CAF0884343.1"/>
    <property type="molecule type" value="Genomic_DNA"/>
</dbReference>
<keyword evidence="1" id="KW-0732">Signal</keyword>
<organism evidence="2 3">
    <name type="scientific">Brachionus calyciflorus</name>
    <dbReference type="NCBI Taxonomy" id="104777"/>
    <lineage>
        <taxon>Eukaryota</taxon>
        <taxon>Metazoa</taxon>
        <taxon>Spiralia</taxon>
        <taxon>Gnathifera</taxon>
        <taxon>Rotifera</taxon>
        <taxon>Eurotatoria</taxon>
        <taxon>Monogononta</taxon>
        <taxon>Pseudotrocha</taxon>
        <taxon>Ploima</taxon>
        <taxon>Brachionidae</taxon>
        <taxon>Brachionus</taxon>
    </lineage>
</organism>
<feature type="signal peptide" evidence="1">
    <location>
        <begin position="1"/>
        <end position="18"/>
    </location>
</feature>